<name>A0ACB8BE91_9AGAM</name>
<organism evidence="1 2">
    <name type="scientific">Leucogyrophana mollusca</name>
    <dbReference type="NCBI Taxonomy" id="85980"/>
    <lineage>
        <taxon>Eukaryota</taxon>
        <taxon>Fungi</taxon>
        <taxon>Dikarya</taxon>
        <taxon>Basidiomycota</taxon>
        <taxon>Agaricomycotina</taxon>
        <taxon>Agaricomycetes</taxon>
        <taxon>Agaricomycetidae</taxon>
        <taxon>Boletales</taxon>
        <taxon>Boletales incertae sedis</taxon>
        <taxon>Leucogyrophana</taxon>
    </lineage>
</organism>
<proteinExistence type="predicted"/>
<dbReference type="EMBL" id="MU266436">
    <property type="protein sequence ID" value="KAH7924011.1"/>
    <property type="molecule type" value="Genomic_DNA"/>
</dbReference>
<dbReference type="Proteomes" id="UP000790709">
    <property type="component" value="Unassembled WGS sequence"/>
</dbReference>
<reference evidence="1" key="1">
    <citation type="journal article" date="2021" name="New Phytol.">
        <title>Evolutionary innovations through gain and loss of genes in the ectomycorrhizal Boletales.</title>
        <authorList>
            <person name="Wu G."/>
            <person name="Miyauchi S."/>
            <person name="Morin E."/>
            <person name="Kuo A."/>
            <person name="Drula E."/>
            <person name="Varga T."/>
            <person name="Kohler A."/>
            <person name="Feng B."/>
            <person name="Cao Y."/>
            <person name="Lipzen A."/>
            <person name="Daum C."/>
            <person name="Hundley H."/>
            <person name="Pangilinan J."/>
            <person name="Johnson J."/>
            <person name="Barry K."/>
            <person name="LaButti K."/>
            <person name="Ng V."/>
            <person name="Ahrendt S."/>
            <person name="Min B."/>
            <person name="Choi I.G."/>
            <person name="Park H."/>
            <person name="Plett J.M."/>
            <person name="Magnuson J."/>
            <person name="Spatafora J.W."/>
            <person name="Nagy L.G."/>
            <person name="Henrissat B."/>
            <person name="Grigoriev I.V."/>
            <person name="Yang Z.L."/>
            <person name="Xu J."/>
            <person name="Martin F.M."/>
        </authorList>
    </citation>
    <scope>NUCLEOTIDE SEQUENCE</scope>
    <source>
        <strain evidence="1">KUC20120723A-06</strain>
    </source>
</reference>
<evidence type="ECO:0000313" key="2">
    <source>
        <dbReference type="Proteomes" id="UP000790709"/>
    </source>
</evidence>
<sequence>MMFHCDNADFRVRSIPDGVLFEVQRCCLEKSEVFGDMFACCDQGFQVVSGTDDAEEQTLDLDEPAETLETLLRLLHSPPLPPSLIDPSDPPKRPKGPRYRTDDGTVIPFPLLPQLFLLADKYALSESLRHSLHAHLLANASIHPLKVYGYAVLHQLSDVAIEASANLLHPPLSSYSKQEIAVIPTVEGYHELVRLHGYRIRKLRHVLMHEDIFPHGYGACPTHKDSTMLKWENRRRFLAGKIEAATDLAGEMCWLVQEFVFCHTCQKACRAAVEMLEYKCQRIPRTIDYLPQDIDSD</sequence>
<accession>A0ACB8BE91</accession>
<protein>
    <submittedName>
        <fullName evidence="1">Uncharacterized protein</fullName>
    </submittedName>
</protein>
<gene>
    <name evidence="1" type="ORF">BV22DRAFT_544960</name>
</gene>
<evidence type="ECO:0000313" key="1">
    <source>
        <dbReference type="EMBL" id="KAH7924011.1"/>
    </source>
</evidence>
<comment type="caution">
    <text evidence="1">The sequence shown here is derived from an EMBL/GenBank/DDBJ whole genome shotgun (WGS) entry which is preliminary data.</text>
</comment>
<keyword evidence="2" id="KW-1185">Reference proteome</keyword>